<dbReference type="Pfam" id="PF03358">
    <property type="entry name" value="FMN_red"/>
    <property type="match status" value="1"/>
</dbReference>
<dbReference type="Proteomes" id="UP001597296">
    <property type="component" value="Unassembled WGS sequence"/>
</dbReference>
<accession>A0ABW5CCG1</accession>
<comment type="caution">
    <text evidence="2">The sequence shown here is derived from an EMBL/GenBank/DDBJ whole genome shotgun (WGS) entry which is preliminary data.</text>
</comment>
<organism evidence="2 3">
    <name type="scientific">Phaeospirillum tilakii</name>
    <dbReference type="NCBI Taxonomy" id="741673"/>
    <lineage>
        <taxon>Bacteria</taxon>
        <taxon>Pseudomonadati</taxon>
        <taxon>Pseudomonadota</taxon>
        <taxon>Alphaproteobacteria</taxon>
        <taxon>Rhodospirillales</taxon>
        <taxon>Rhodospirillaceae</taxon>
        <taxon>Phaeospirillum</taxon>
    </lineage>
</organism>
<evidence type="ECO:0000259" key="1">
    <source>
        <dbReference type="Pfam" id="PF03358"/>
    </source>
</evidence>
<name>A0ABW5CCG1_9PROT</name>
<dbReference type="RefSeq" id="WP_377316949.1">
    <property type="nucleotide sequence ID" value="NZ_JBHUIY010000024.1"/>
</dbReference>
<evidence type="ECO:0000313" key="3">
    <source>
        <dbReference type="Proteomes" id="UP001597296"/>
    </source>
</evidence>
<keyword evidence="3" id="KW-1185">Reference proteome</keyword>
<dbReference type="Gene3D" id="3.40.50.360">
    <property type="match status" value="1"/>
</dbReference>
<reference evidence="3" key="1">
    <citation type="journal article" date="2019" name="Int. J. Syst. Evol. Microbiol.">
        <title>The Global Catalogue of Microorganisms (GCM) 10K type strain sequencing project: providing services to taxonomists for standard genome sequencing and annotation.</title>
        <authorList>
            <consortium name="The Broad Institute Genomics Platform"/>
            <consortium name="The Broad Institute Genome Sequencing Center for Infectious Disease"/>
            <person name="Wu L."/>
            <person name="Ma J."/>
        </authorList>
    </citation>
    <scope>NUCLEOTIDE SEQUENCE [LARGE SCALE GENOMIC DNA]</scope>
    <source>
        <strain evidence="3">KCTC 15012</strain>
    </source>
</reference>
<proteinExistence type="predicted"/>
<gene>
    <name evidence="2" type="ORF">ACFSNB_12280</name>
</gene>
<dbReference type="InterPro" id="IPR005025">
    <property type="entry name" value="FMN_Rdtase-like_dom"/>
</dbReference>
<feature type="domain" description="NADPH-dependent FMN reductase-like" evidence="1">
    <location>
        <begin position="83"/>
        <end position="187"/>
    </location>
</feature>
<sequence length="501" mass="54627">MTDHPPRILGIAASLRNARWGAGGQALVEDLARCPDKPALLAYLTRQSELHLENFLQAGRAQGLDFTAISRNLQKNAGTVGLSNSEVALAAALWAAQDLGAGIDHLSLAEYFTPHGDLRQGEALRQHLLAADGLIISGPVYFGDRGSLAESLLDFIARDPELRQALQGKLYGGIAVGAKRNGGQETTLIYQMLDLLELGLLAVGNDSETTAQYGGTGHAGDVGTMHKDLYGLDTAMGLGRRVANVLGFLGSGAAILDPPRLLFLLLQDDQDGLGLAEIHRLGEQLGDQAEISCLDVARQNVSRCIACDICPTHVGPDRDYRCIISSANDAMPRLHPALLHHDLIVPVLVTSRRRERLVSAYQTFVERTRYLRRSDYIWSDQVVAPLILQEAAALDSTPLRVMTSFLRHHTVMTKPILGLHDRSSVLNRDEILASLQAALHAAGRITAGRLRLNRRPARHYNPVGYILSREKDAEDTRRGDHDALIAQRLAEAQIQAEKRLS</sequence>
<dbReference type="EMBL" id="JBHUIY010000024">
    <property type="protein sequence ID" value="MFD2234586.1"/>
    <property type="molecule type" value="Genomic_DNA"/>
</dbReference>
<evidence type="ECO:0000313" key="2">
    <source>
        <dbReference type="EMBL" id="MFD2234586.1"/>
    </source>
</evidence>
<dbReference type="InterPro" id="IPR029039">
    <property type="entry name" value="Flavoprotein-like_sf"/>
</dbReference>
<dbReference type="SUPFAM" id="SSF52218">
    <property type="entry name" value="Flavoproteins"/>
    <property type="match status" value="2"/>
</dbReference>
<protein>
    <submittedName>
        <fullName evidence="2">NAD(P)H-dependent oxidoreductase</fullName>
    </submittedName>
</protein>